<dbReference type="Proteomes" id="UP000314294">
    <property type="component" value="Unassembled WGS sequence"/>
</dbReference>
<protein>
    <submittedName>
        <fullName evidence="2">Uncharacterized protein</fullName>
    </submittedName>
</protein>
<dbReference type="EMBL" id="SRLO01000008">
    <property type="protein sequence ID" value="TNN87837.1"/>
    <property type="molecule type" value="Genomic_DNA"/>
</dbReference>
<evidence type="ECO:0000313" key="3">
    <source>
        <dbReference type="Proteomes" id="UP000314294"/>
    </source>
</evidence>
<dbReference type="AlphaFoldDB" id="A0A4Z2JCV8"/>
<reference evidence="2 3" key="1">
    <citation type="submission" date="2019-03" db="EMBL/GenBank/DDBJ databases">
        <title>First draft genome of Liparis tanakae, snailfish: a comprehensive survey of snailfish specific genes.</title>
        <authorList>
            <person name="Kim W."/>
            <person name="Song I."/>
            <person name="Jeong J.-H."/>
            <person name="Kim D."/>
            <person name="Kim S."/>
            <person name="Ryu S."/>
            <person name="Song J.Y."/>
            <person name="Lee S.K."/>
        </authorList>
    </citation>
    <scope>NUCLEOTIDE SEQUENCE [LARGE SCALE GENOMIC DNA]</scope>
    <source>
        <tissue evidence="2">Muscle</tissue>
    </source>
</reference>
<feature type="region of interest" description="Disordered" evidence="1">
    <location>
        <begin position="68"/>
        <end position="91"/>
    </location>
</feature>
<keyword evidence="3" id="KW-1185">Reference proteome</keyword>
<accession>A0A4Z2JCV8</accession>
<name>A0A4Z2JCV8_9TELE</name>
<sequence>MNALKAKHPSTICSSYRACSQPAQCLNSHVYIGPDGGYWRPELPAKALAKGLRMEPIYALCIIRQTPSGEWEGSSGAVNTEGTSPNPHSKE</sequence>
<comment type="caution">
    <text evidence="2">The sequence shown here is derived from an EMBL/GenBank/DDBJ whole genome shotgun (WGS) entry which is preliminary data.</text>
</comment>
<evidence type="ECO:0000313" key="2">
    <source>
        <dbReference type="EMBL" id="TNN87837.1"/>
    </source>
</evidence>
<evidence type="ECO:0000256" key="1">
    <source>
        <dbReference type="SAM" id="MobiDB-lite"/>
    </source>
</evidence>
<organism evidence="2 3">
    <name type="scientific">Liparis tanakae</name>
    <name type="common">Tanaka's snailfish</name>
    <dbReference type="NCBI Taxonomy" id="230148"/>
    <lineage>
        <taxon>Eukaryota</taxon>
        <taxon>Metazoa</taxon>
        <taxon>Chordata</taxon>
        <taxon>Craniata</taxon>
        <taxon>Vertebrata</taxon>
        <taxon>Euteleostomi</taxon>
        <taxon>Actinopterygii</taxon>
        <taxon>Neopterygii</taxon>
        <taxon>Teleostei</taxon>
        <taxon>Neoteleostei</taxon>
        <taxon>Acanthomorphata</taxon>
        <taxon>Eupercaria</taxon>
        <taxon>Perciformes</taxon>
        <taxon>Cottioidei</taxon>
        <taxon>Cottales</taxon>
        <taxon>Liparidae</taxon>
        <taxon>Liparis</taxon>
    </lineage>
</organism>
<gene>
    <name evidence="2" type="ORF">EYF80_001801</name>
</gene>
<proteinExistence type="predicted"/>
<feature type="compositionally biased region" description="Polar residues" evidence="1">
    <location>
        <begin position="76"/>
        <end position="91"/>
    </location>
</feature>